<sequence>MSDRSSIVPNNVFELENEEFFEFVKFFSGEKLTILLQFQEITNVQCFLDCYDPFKILSFDSDDLLDLKKKLREPPKTSPDMVAINNTSSIILTADNLTYSSNLSTQPSINISSSSAVILTINDEQKQHIIHLLDEWCDKIKEDKNQQRIKLKEGVDCELIVDYMSYKALIKSQCGISTTLGQKKNGYILSNYVRHLTKVHPCFMIQQKVKDTGDTMVQNFLSSNNNTNTFDDPIIGAVSNSTPSSQTITGKRKRNPVSRLPKKKKL</sequence>
<name>A0A8S2V582_9BILA</name>
<dbReference type="Proteomes" id="UP000681967">
    <property type="component" value="Unassembled WGS sequence"/>
</dbReference>
<protein>
    <submittedName>
        <fullName evidence="2">Uncharacterized protein</fullName>
    </submittedName>
</protein>
<gene>
    <name evidence="2" type="ORF">BYL167_LOCUS30499</name>
</gene>
<accession>A0A8S2V582</accession>
<evidence type="ECO:0000313" key="3">
    <source>
        <dbReference type="Proteomes" id="UP000681967"/>
    </source>
</evidence>
<feature type="compositionally biased region" description="Basic residues" evidence="1">
    <location>
        <begin position="250"/>
        <end position="266"/>
    </location>
</feature>
<reference evidence="2" key="1">
    <citation type="submission" date="2021-02" db="EMBL/GenBank/DDBJ databases">
        <authorList>
            <person name="Nowell W R."/>
        </authorList>
    </citation>
    <scope>NUCLEOTIDE SEQUENCE</scope>
</reference>
<evidence type="ECO:0000256" key="1">
    <source>
        <dbReference type="SAM" id="MobiDB-lite"/>
    </source>
</evidence>
<dbReference type="AlphaFoldDB" id="A0A8S2V582"/>
<comment type="caution">
    <text evidence="2">The sequence shown here is derived from an EMBL/GenBank/DDBJ whole genome shotgun (WGS) entry which is preliminary data.</text>
</comment>
<dbReference type="EMBL" id="CAJOBH010050161">
    <property type="protein sequence ID" value="CAF4375273.1"/>
    <property type="molecule type" value="Genomic_DNA"/>
</dbReference>
<proteinExistence type="predicted"/>
<feature type="region of interest" description="Disordered" evidence="1">
    <location>
        <begin position="241"/>
        <end position="266"/>
    </location>
</feature>
<organism evidence="2 3">
    <name type="scientific">Rotaria magnacalcarata</name>
    <dbReference type="NCBI Taxonomy" id="392030"/>
    <lineage>
        <taxon>Eukaryota</taxon>
        <taxon>Metazoa</taxon>
        <taxon>Spiralia</taxon>
        <taxon>Gnathifera</taxon>
        <taxon>Rotifera</taxon>
        <taxon>Eurotatoria</taxon>
        <taxon>Bdelloidea</taxon>
        <taxon>Philodinida</taxon>
        <taxon>Philodinidae</taxon>
        <taxon>Rotaria</taxon>
    </lineage>
</organism>
<evidence type="ECO:0000313" key="2">
    <source>
        <dbReference type="EMBL" id="CAF4375273.1"/>
    </source>
</evidence>